<dbReference type="PROSITE" id="PS51144">
    <property type="entry name" value="ALPHA_CA_2"/>
    <property type="match status" value="1"/>
</dbReference>
<gene>
    <name evidence="2" type="ORF">FOZ62_019787</name>
</gene>
<dbReference type="SUPFAM" id="SSF51069">
    <property type="entry name" value="Carbonic anhydrase"/>
    <property type="match status" value="1"/>
</dbReference>
<organism evidence="2 3">
    <name type="scientific">Perkinsus olseni</name>
    <name type="common">Perkinsus atlanticus</name>
    <dbReference type="NCBI Taxonomy" id="32597"/>
    <lineage>
        <taxon>Eukaryota</taxon>
        <taxon>Sar</taxon>
        <taxon>Alveolata</taxon>
        <taxon>Perkinsozoa</taxon>
        <taxon>Perkinsea</taxon>
        <taxon>Perkinsida</taxon>
        <taxon>Perkinsidae</taxon>
        <taxon>Perkinsus</taxon>
    </lineage>
</organism>
<dbReference type="Gene3D" id="3.10.200.10">
    <property type="entry name" value="Alpha carbonic anhydrase"/>
    <property type="match status" value="1"/>
</dbReference>
<feature type="non-terminal residue" evidence="2">
    <location>
        <position position="96"/>
    </location>
</feature>
<dbReference type="EMBL" id="JABANM010024334">
    <property type="protein sequence ID" value="KAF4716410.1"/>
    <property type="molecule type" value="Genomic_DNA"/>
</dbReference>
<comment type="caution">
    <text evidence="2">The sequence shown here is derived from an EMBL/GenBank/DDBJ whole genome shotgun (WGS) entry which is preliminary data.</text>
</comment>
<dbReference type="AlphaFoldDB" id="A0A7J6R9N8"/>
<feature type="domain" description="Alpha-carbonic anhydrase" evidence="1">
    <location>
        <begin position="1"/>
        <end position="70"/>
    </location>
</feature>
<reference evidence="2 3" key="1">
    <citation type="submission" date="2020-04" db="EMBL/GenBank/DDBJ databases">
        <title>Perkinsus olseni comparative genomics.</title>
        <authorList>
            <person name="Bogema D.R."/>
        </authorList>
    </citation>
    <scope>NUCLEOTIDE SEQUENCE [LARGE SCALE GENOMIC DNA]</scope>
    <source>
        <strain evidence="2">ATCC PRA-205</strain>
    </source>
</reference>
<evidence type="ECO:0000313" key="2">
    <source>
        <dbReference type="EMBL" id="KAF4716410.1"/>
    </source>
</evidence>
<evidence type="ECO:0000259" key="1">
    <source>
        <dbReference type="PROSITE" id="PS51144"/>
    </source>
</evidence>
<dbReference type="InterPro" id="IPR001148">
    <property type="entry name" value="CA_dom"/>
</dbReference>
<name>A0A7J6R9N8_PEROL</name>
<sequence>MSTKFFGYDGSLSAPTCDENLLQHVATTIMTLSEEQMKTIRAFVGPEGEIIAPNYRHLQPLNGRKVYITEGVKEEVNLYCHRVCDGLSSCGDSKYG</sequence>
<proteinExistence type="predicted"/>
<dbReference type="InterPro" id="IPR036398">
    <property type="entry name" value="CA_dom_sf"/>
</dbReference>
<dbReference type="Proteomes" id="UP000574390">
    <property type="component" value="Unassembled WGS sequence"/>
</dbReference>
<protein>
    <recommendedName>
        <fullName evidence="1">Alpha-carbonic anhydrase domain-containing protein</fullName>
    </recommendedName>
</protein>
<dbReference type="Pfam" id="PF00194">
    <property type="entry name" value="Carb_anhydrase"/>
    <property type="match status" value="1"/>
</dbReference>
<accession>A0A7J6R9N8</accession>
<evidence type="ECO:0000313" key="3">
    <source>
        <dbReference type="Proteomes" id="UP000574390"/>
    </source>
</evidence>